<protein>
    <submittedName>
        <fullName evidence="2">Uncharacterized protein</fullName>
    </submittedName>
</protein>
<keyword evidence="1" id="KW-1133">Transmembrane helix</keyword>
<feature type="transmembrane region" description="Helical" evidence="1">
    <location>
        <begin position="212"/>
        <end position="229"/>
    </location>
</feature>
<evidence type="ECO:0000313" key="3">
    <source>
        <dbReference type="Proteomes" id="UP000000933"/>
    </source>
</evidence>
<feature type="transmembrane region" description="Helical" evidence="1">
    <location>
        <begin position="68"/>
        <end position="83"/>
    </location>
</feature>
<feature type="transmembrane region" description="Helical" evidence="1">
    <location>
        <begin position="461"/>
        <end position="480"/>
    </location>
</feature>
<dbReference type="Proteomes" id="UP000000933">
    <property type="component" value="Chromosome"/>
</dbReference>
<feature type="transmembrane region" description="Helical" evidence="1">
    <location>
        <begin position="388"/>
        <end position="413"/>
    </location>
</feature>
<sequence length="502" mass="53596">MTLLDVLRHQWHQQTRSPTSGRSLIGGLLLLLAAAYFGSLFVAAGWYYPQVVAEVAPGQDPLRLLNEFLLYGAVGLVPMRFFLQRSAGSDVRPYLHLPLRRPRIVRILQVVSSLSLLNLLPLVVLASLWGSTVRPATSAVGAACWAVGALLLVATTQFLNGLLRAVWDRHAGFVLGAAGLLAVVVAGGYWTGGQLLQSASAWLFEGLAAGRVAPLLVLIGGATGMSVAAHRALRGRLYSVLGDTEEGHTHAGAALQGRGRGWGRVASLALLDLKLILRNKRPRQMLLGALLLEAFFVFQVVTTTGGEPPPPVLDAFITVVFSIVLTGFLGFQYGGFTYAWHGAHFAGLLARAVRPRTLVRSQYATFCVLCVVGTALVLPVVGALRPSMIAPMGALLLYNLGVMPPVLLGLGVWSREAVALDQSAFFNYQGNTTATFAGEFVGALAAMALPVGLWVALGRSVALVSAAALGALVIVLSPFWTRVLERVFHWQRHDMATGFRGE</sequence>
<keyword evidence="1" id="KW-0472">Membrane</keyword>
<reference evidence="3" key="2">
    <citation type="submission" date="2010-04" db="EMBL/GenBank/DDBJ databases">
        <title>Genome sequence of Salinibacter ruber M8.</title>
        <authorList>
            <consortium name="Genoscope"/>
        </authorList>
    </citation>
    <scope>NUCLEOTIDE SEQUENCE [LARGE SCALE GENOMIC DNA]</scope>
    <source>
        <strain evidence="3">M8</strain>
    </source>
</reference>
<dbReference type="RefSeq" id="WP_013062667.1">
    <property type="nucleotide sequence ID" value="NC_014032.1"/>
</dbReference>
<reference evidence="2 3" key="1">
    <citation type="journal article" date="2010" name="ISME J.">
        <title>Fine-scale evolution: genomic, phenotypic and ecological differentiation in two coexisting Salinibacter ruber strains.</title>
        <authorList>
            <person name="Pena A."/>
            <person name="Teeling H."/>
            <person name="Huerta-Cepas J."/>
            <person name="Santos F."/>
            <person name="Yarza P."/>
            <person name="Brito-Echeverria J."/>
            <person name="Lucio M."/>
            <person name="Schmitt-Kopplin P."/>
            <person name="Meseguer I."/>
            <person name="Schenowitz C."/>
            <person name="Dossat C."/>
            <person name="Barbe V."/>
            <person name="Dopazo J."/>
            <person name="Rossello-Mora R."/>
            <person name="Schuler M."/>
            <person name="Glockner F.O."/>
            <person name="Amann R."/>
            <person name="Gabaldon T."/>
            <person name="Anton J."/>
        </authorList>
    </citation>
    <scope>NUCLEOTIDE SEQUENCE [LARGE SCALE GENOMIC DNA]</scope>
    <source>
        <strain evidence="2 3">M8</strain>
    </source>
</reference>
<feature type="transmembrane region" description="Helical" evidence="1">
    <location>
        <begin position="361"/>
        <end position="382"/>
    </location>
</feature>
<dbReference type="AlphaFoldDB" id="D5HC60"/>
<proteinExistence type="predicted"/>
<dbReference type="KEGG" id="srm:SRM_02694"/>
<feature type="transmembrane region" description="Helical" evidence="1">
    <location>
        <begin position="136"/>
        <end position="159"/>
    </location>
</feature>
<dbReference type="EMBL" id="FP565814">
    <property type="protein sequence ID" value="CBH25615.1"/>
    <property type="molecule type" value="Genomic_DNA"/>
</dbReference>
<feature type="transmembrane region" description="Helical" evidence="1">
    <location>
        <begin position="104"/>
        <end position="130"/>
    </location>
</feature>
<feature type="transmembrane region" description="Helical" evidence="1">
    <location>
        <begin position="434"/>
        <end position="455"/>
    </location>
</feature>
<organism evidence="2 3">
    <name type="scientific">Salinibacter ruber (strain M8)</name>
    <dbReference type="NCBI Taxonomy" id="761659"/>
    <lineage>
        <taxon>Bacteria</taxon>
        <taxon>Pseudomonadati</taxon>
        <taxon>Rhodothermota</taxon>
        <taxon>Rhodothermia</taxon>
        <taxon>Rhodothermales</taxon>
        <taxon>Salinibacteraceae</taxon>
        <taxon>Salinibacter</taxon>
    </lineage>
</organism>
<gene>
    <name evidence="2" type="ordered locus">SRM_02694</name>
</gene>
<keyword evidence="1" id="KW-0812">Transmembrane</keyword>
<dbReference type="InterPro" id="IPR043742">
    <property type="entry name" value="DUF5687"/>
</dbReference>
<dbReference type="HOGENOM" id="CLU_542773_0_0_10"/>
<feature type="transmembrane region" description="Helical" evidence="1">
    <location>
        <begin position="315"/>
        <end position="340"/>
    </location>
</feature>
<name>D5HC60_SALRM</name>
<feature type="transmembrane region" description="Helical" evidence="1">
    <location>
        <begin position="171"/>
        <end position="192"/>
    </location>
</feature>
<feature type="transmembrane region" description="Helical" evidence="1">
    <location>
        <begin position="24"/>
        <end position="48"/>
    </location>
</feature>
<evidence type="ECO:0000256" key="1">
    <source>
        <dbReference type="SAM" id="Phobius"/>
    </source>
</evidence>
<accession>D5HC60</accession>
<evidence type="ECO:0000313" key="2">
    <source>
        <dbReference type="EMBL" id="CBH25615.1"/>
    </source>
</evidence>
<feature type="transmembrane region" description="Helical" evidence="1">
    <location>
        <begin position="285"/>
        <end position="303"/>
    </location>
</feature>
<dbReference type="Pfam" id="PF18940">
    <property type="entry name" value="DUF5687"/>
    <property type="match status" value="1"/>
</dbReference>